<evidence type="ECO:0000313" key="6">
    <source>
        <dbReference type="Proteomes" id="UP000598971"/>
    </source>
</evidence>
<dbReference type="Gene3D" id="3.40.190.10">
    <property type="entry name" value="Periplasmic binding protein-like II"/>
    <property type="match status" value="2"/>
</dbReference>
<organism evidence="5 6">
    <name type="scientific">Limnovirga soli</name>
    <dbReference type="NCBI Taxonomy" id="2656915"/>
    <lineage>
        <taxon>Bacteria</taxon>
        <taxon>Pseudomonadati</taxon>
        <taxon>Bacteroidota</taxon>
        <taxon>Chitinophagia</taxon>
        <taxon>Chitinophagales</taxon>
        <taxon>Chitinophagaceae</taxon>
        <taxon>Limnovirga</taxon>
    </lineage>
</organism>
<dbReference type="UniPathway" id="UPA00079"/>
<comment type="pathway">
    <text evidence="1 4">Quinol/quinone metabolism; menaquinone biosynthesis.</text>
</comment>
<dbReference type="AlphaFoldDB" id="A0A8J8FFW7"/>
<feature type="binding site" evidence="4">
    <location>
        <begin position="109"/>
        <end position="110"/>
    </location>
    <ligand>
        <name>substrate</name>
    </ligand>
</feature>
<dbReference type="PANTHER" id="PTHR37167">
    <property type="entry name" value="1,4-DIHYDROXY-6-NAPHTOATE SYNTHASE"/>
    <property type="match status" value="1"/>
</dbReference>
<dbReference type="HAMAP" id="MF_00996">
    <property type="entry name" value="MqnD"/>
    <property type="match status" value="1"/>
</dbReference>
<evidence type="ECO:0000256" key="3">
    <source>
        <dbReference type="ARBA" id="ARBA00023239"/>
    </source>
</evidence>
<keyword evidence="2 4" id="KW-0474">Menaquinone biosynthesis</keyword>
<feature type="binding site" evidence="4">
    <location>
        <begin position="55"/>
        <end position="57"/>
    </location>
    <ligand>
        <name>substrate</name>
    </ligand>
</feature>
<gene>
    <name evidence="4" type="primary">mqnD</name>
    <name evidence="5" type="ORF">GD597_06780</name>
</gene>
<dbReference type="PANTHER" id="PTHR37167:SF1">
    <property type="entry name" value="1,4-DIHYDROXY-6-NAPHTOATE SYNTHASE"/>
    <property type="match status" value="1"/>
</dbReference>
<comment type="similarity">
    <text evidence="4">Belongs to the MqnA/MqnD family. MqnD subfamily.</text>
</comment>
<name>A0A8J8FFW7_9BACT</name>
<comment type="caution">
    <text evidence="5">The sequence shown here is derived from an EMBL/GenBank/DDBJ whole genome shotgun (WGS) entry which is preliminary data.</text>
</comment>
<dbReference type="Proteomes" id="UP000598971">
    <property type="component" value="Unassembled WGS sequence"/>
</dbReference>
<keyword evidence="6" id="KW-1185">Reference proteome</keyword>
<evidence type="ECO:0000256" key="4">
    <source>
        <dbReference type="HAMAP-Rule" id="MF_00996"/>
    </source>
</evidence>
<dbReference type="EC" id="4.1.99.29" evidence="4"/>
<dbReference type="RefSeq" id="WP_171607084.1">
    <property type="nucleotide sequence ID" value="NZ_WHPF01000004.1"/>
</dbReference>
<comment type="catalytic activity">
    <reaction evidence="4">
        <text>cyclic dehypoxanthinylfutalosinate = 1,4-dihydroxy-6-naphthoate + dihydroxyacetone</text>
        <dbReference type="Rhea" id="RHEA:33087"/>
        <dbReference type="ChEBI" id="CHEBI:16016"/>
        <dbReference type="ChEBI" id="CHEBI:64254"/>
        <dbReference type="ChEBI" id="CHEBI:64270"/>
        <dbReference type="EC" id="4.1.99.29"/>
    </reaction>
</comment>
<dbReference type="GO" id="GO:0016830">
    <property type="term" value="F:carbon-carbon lyase activity"/>
    <property type="evidence" value="ECO:0007669"/>
    <property type="project" value="UniProtKB-UniRule"/>
</dbReference>
<comment type="function">
    <text evidence="4">Catalyzes the conversion of cyclic dehypoxanthine futalosine (cyclic DHFL) into 1,4-dihydroxy-6-naphthoate, a step in the biosynthesis of menaquinone (MK, vitamin K2).</text>
</comment>
<evidence type="ECO:0000256" key="1">
    <source>
        <dbReference type="ARBA" id="ARBA00004863"/>
    </source>
</evidence>
<protein>
    <recommendedName>
        <fullName evidence="4">1,4-dihydroxy-6-naphtoate synthase</fullName>
        <ecNumber evidence="4">4.1.99.29</ecNumber>
    </recommendedName>
    <alternativeName>
        <fullName evidence="4">Menaquinone biosynthetic enzyme MqnD</fullName>
    </alternativeName>
</protein>
<sequence length="278" mass="30349">MKLTLGFSPCPNDTFIFDALVNGKIDTGDYSFDVVLEDVQTLNQWAIEGKLDVSKISYGVLPLVLDKYKVLHSGGALGKGVGPLLIAKTAIPPEEINHKTIAVPGVNTTAHMLFSLAFPNATNKHFKVFHEIESAVLTGEVDAGVIIHENRFTYADKGLYKIIDLGEYWEQTTGAAIPLGGIVAGKHLPQNVMKELDALIKQSVEYAFANNHEELAPYVQKHAQEMSVAVMKQHINLYVNNYSVALGDAGKKAVSTLLGVYQQLYPATNMDTSTIFVD</sequence>
<dbReference type="Pfam" id="PF02621">
    <property type="entry name" value="VitK2_biosynth"/>
    <property type="match status" value="1"/>
</dbReference>
<dbReference type="CDD" id="cd13635">
    <property type="entry name" value="PBP2_Ttha1568_Mqnd"/>
    <property type="match status" value="1"/>
</dbReference>
<dbReference type="GO" id="GO:0009234">
    <property type="term" value="P:menaquinone biosynthetic process"/>
    <property type="evidence" value="ECO:0007669"/>
    <property type="project" value="UniProtKB-UniRule"/>
</dbReference>
<keyword evidence="3 4" id="KW-0456">Lyase</keyword>
<reference evidence="5" key="1">
    <citation type="submission" date="2019-10" db="EMBL/GenBank/DDBJ databases">
        <title>Draft genome sequence of Panacibacter sp. KCS-6.</title>
        <authorList>
            <person name="Yim K.J."/>
        </authorList>
    </citation>
    <scope>NUCLEOTIDE SEQUENCE</scope>
    <source>
        <strain evidence="5">KCS-6</strain>
    </source>
</reference>
<dbReference type="InterPro" id="IPR003773">
    <property type="entry name" value="Menaquinone_biosynth"/>
</dbReference>
<evidence type="ECO:0000313" key="5">
    <source>
        <dbReference type="EMBL" id="NNV55156.1"/>
    </source>
</evidence>
<evidence type="ECO:0000256" key="2">
    <source>
        <dbReference type="ARBA" id="ARBA00022428"/>
    </source>
</evidence>
<accession>A0A8J8FFW7</accession>
<feature type="active site" description="Proton acceptor" evidence="4">
    <location>
        <position position="148"/>
    </location>
</feature>
<dbReference type="InterPro" id="IPR030869">
    <property type="entry name" value="MqnD"/>
</dbReference>
<dbReference type="EMBL" id="WHPF01000004">
    <property type="protein sequence ID" value="NNV55156.1"/>
    <property type="molecule type" value="Genomic_DNA"/>
</dbReference>
<proteinExistence type="inferred from homology"/>
<dbReference type="SUPFAM" id="SSF53850">
    <property type="entry name" value="Periplasmic binding protein-like II"/>
    <property type="match status" value="1"/>
</dbReference>